<dbReference type="GO" id="GO:0004077">
    <property type="term" value="F:biotin--[biotin carboxyl-carrier protein] ligase activity"/>
    <property type="evidence" value="ECO:0007669"/>
    <property type="project" value="UniProtKB-EC"/>
</dbReference>
<evidence type="ECO:0000259" key="2">
    <source>
        <dbReference type="PROSITE" id="PS51733"/>
    </source>
</evidence>
<accession>A0A9D2GT19</accession>
<dbReference type="GO" id="GO:0005737">
    <property type="term" value="C:cytoplasm"/>
    <property type="evidence" value="ECO:0007669"/>
    <property type="project" value="TreeGrafter"/>
</dbReference>
<evidence type="ECO:0000313" key="3">
    <source>
        <dbReference type="EMBL" id="HIZ86439.1"/>
    </source>
</evidence>
<dbReference type="EC" id="6.3.4.15" evidence="3"/>
<feature type="domain" description="BPL/LPL catalytic" evidence="2">
    <location>
        <begin position="1"/>
        <end position="182"/>
    </location>
</feature>
<dbReference type="NCBIfam" id="TIGR00121">
    <property type="entry name" value="birA_ligase"/>
    <property type="match status" value="1"/>
</dbReference>
<proteinExistence type="predicted"/>
<dbReference type="InterPro" id="IPR004408">
    <property type="entry name" value="Biotin_CoA_COase_ligase"/>
</dbReference>
<organism evidence="3 4">
    <name type="scientific">Candidatus Coprenecus stercoravium</name>
    <dbReference type="NCBI Taxonomy" id="2840735"/>
    <lineage>
        <taxon>Bacteria</taxon>
        <taxon>Pseudomonadati</taxon>
        <taxon>Bacteroidota</taxon>
        <taxon>Bacteroidia</taxon>
        <taxon>Bacteroidales</taxon>
        <taxon>Rikenellaceae</taxon>
        <taxon>Rikenellaceae incertae sedis</taxon>
        <taxon>Candidatus Coprenecus</taxon>
    </lineage>
</organism>
<dbReference type="CDD" id="cd16442">
    <property type="entry name" value="BPL"/>
    <property type="match status" value="1"/>
</dbReference>
<dbReference type="Proteomes" id="UP000824115">
    <property type="component" value="Unassembled WGS sequence"/>
</dbReference>
<dbReference type="SUPFAM" id="SSF55681">
    <property type="entry name" value="Class II aaRS and biotin synthetases"/>
    <property type="match status" value="1"/>
</dbReference>
<comment type="caution">
    <text evidence="3">The sequence shown here is derived from an EMBL/GenBank/DDBJ whole genome shotgun (WGS) entry which is preliminary data.</text>
</comment>
<dbReference type="Gene3D" id="3.30.930.10">
    <property type="entry name" value="Bira Bifunctional Protein, Domain 2"/>
    <property type="match status" value="1"/>
</dbReference>
<dbReference type="InterPro" id="IPR004143">
    <property type="entry name" value="BPL_LPL_catalytic"/>
</dbReference>
<gene>
    <name evidence="3" type="ORF">IAC04_08105</name>
</gene>
<dbReference type="EMBL" id="DXAW01000139">
    <property type="protein sequence ID" value="HIZ86439.1"/>
    <property type="molecule type" value="Genomic_DNA"/>
</dbReference>
<evidence type="ECO:0000313" key="4">
    <source>
        <dbReference type="Proteomes" id="UP000824115"/>
    </source>
</evidence>
<dbReference type="PANTHER" id="PTHR12835:SF5">
    <property type="entry name" value="BIOTIN--PROTEIN LIGASE"/>
    <property type="match status" value="1"/>
</dbReference>
<dbReference type="Pfam" id="PF03099">
    <property type="entry name" value="BPL_LplA_LipB"/>
    <property type="match status" value="1"/>
</dbReference>
<reference evidence="3" key="1">
    <citation type="journal article" date="2021" name="PeerJ">
        <title>Extensive microbial diversity within the chicken gut microbiome revealed by metagenomics and culture.</title>
        <authorList>
            <person name="Gilroy R."/>
            <person name="Ravi A."/>
            <person name="Getino M."/>
            <person name="Pursley I."/>
            <person name="Horton D.L."/>
            <person name="Alikhan N.F."/>
            <person name="Baker D."/>
            <person name="Gharbi K."/>
            <person name="Hall N."/>
            <person name="Watson M."/>
            <person name="Adriaenssens E.M."/>
            <person name="Foster-Nyarko E."/>
            <person name="Jarju S."/>
            <person name="Secka A."/>
            <person name="Antonio M."/>
            <person name="Oren A."/>
            <person name="Chaudhuri R.R."/>
            <person name="La Ragione R."/>
            <person name="Hildebrand F."/>
            <person name="Pallen M.J."/>
        </authorList>
    </citation>
    <scope>NUCLEOTIDE SEQUENCE</scope>
    <source>
        <strain evidence="3">Gambia16-554</strain>
    </source>
</reference>
<keyword evidence="1 3" id="KW-0436">Ligase</keyword>
<dbReference type="PROSITE" id="PS51733">
    <property type="entry name" value="BPL_LPL_CATALYTIC"/>
    <property type="match status" value="1"/>
</dbReference>
<dbReference type="AlphaFoldDB" id="A0A9D2GT19"/>
<reference evidence="3" key="2">
    <citation type="submission" date="2021-04" db="EMBL/GenBank/DDBJ databases">
        <authorList>
            <person name="Gilroy R."/>
        </authorList>
    </citation>
    <scope>NUCLEOTIDE SEQUENCE</scope>
    <source>
        <strain evidence="3">Gambia16-554</strain>
    </source>
</reference>
<sequence>MNIRWLKITDSTNLEAWRNKDSCDDMTVWAAEYQTEGRGQRGSRWESEAGNNLMFSILFRPKGLRAGSQFTMSRICAVGTALYLRDKGLEARVKWPNDVYVGDRKICGMLLENTLKGDMLADCIAGIGLNVNQRIFSPELPNPTSVLLETERLCGKAAGSLDIHQELELLLDRIGTLYSAMGPDGRVPGIDSGYEEMLYRLGVSAEYEETEYFTGGEAVRFTGRIVGVERETARLVVEHEDGRRVKYYFKEIRYVL</sequence>
<dbReference type="InterPro" id="IPR045864">
    <property type="entry name" value="aa-tRNA-synth_II/BPL/LPL"/>
</dbReference>
<name>A0A9D2GT19_9BACT</name>
<protein>
    <submittedName>
        <fullName evidence="3">Biotin--[acetyl-CoA-carboxylase] ligase</fullName>
        <ecNumber evidence="3">6.3.4.15</ecNumber>
    </submittedName>
</protein>
<evidence type="ECO:0000256" key="1">
    <source>
        <dbReference type="ARBA" id="ARBA00022598"/>
    </source>
</evidence>
<dbReference type="PANTHER" id="PTHR12835">
    <property type="entry name" value="BIOTIN PROTEIN LIGASE"/>
    <property type="match status" value="1"/>
</dbReference>